<sequence>MSLAAATDDAARNCDRVGASRGLGAIGKTVDARQRQRGEATEIGGVVNELRKHNPQQISFSTQSGNGFASSVFKEFHDGALSPGMPEADAPDNPVYMLFLSVWMCSTAAPAAVSSACRNRIEFAPVGDGNEIASFEFLNVSRMCPQLQHHPNFAIRSMASIEKAVANTPNVRSNQFMNPHVNEHNPFRAQEFRTIRFTQIRGSTVQIKTNNRTRQGGSWMPWRCRRKTAQAEAGAHDEGREGGEDTIEEKTGVRAPCSVAGADQQACHAIVSDVTLLSCHFTDTWMRTGRVTSTELHRYMASLSLGLRVHGTPSALAMGSWPFRLLQCQPNPVERPMTQAILQILTGAALPPDVPLLKPAFMWPAMPVALEDEDDYDDHETTTSRSGMLLTDRAKHVTSPCLVL</sequence>
<dbReference type="HOGENOM" id="CLU_682205_0_0_1"/>
<name>J3LGE6_ORYBR</name>
<evidence type="ECO:0000313" key="1">
    <source>
        <dbReference type="EnsemblPlants" id="OB02G37130.1"/>
    </source>
</evidence>
<dbReference type="Proteomes" id="UP000006038">
    <property type="component" value="Unassembled WGS sequence"/>
</dbReference>
<reference evidence="1" key="1">
    <citation type="submission" date="2013-04" db="UniProtKB">
        <authorList>
            <consortium name="EnsemblPlants"/>
        </authorList>
    </citation>
    <scope>IDENTIFICATION</scope>
</reference>
<proteinExistence type="predicted"/>
<keyword evidence="2" id="KW-1185">Reference proteome</keyword>
<organism evidence="1">
    <name type="scientific">Oryza brachyantha</name>
    <name type="common">malo sina</name>
    <dbReference type="NCBI Taxonomy" id="4533"/>
    <lineage>
        <taxon>Eukaryota</taxon>
        <taxon>Viridiplantae</taxon>
        <taxon>Streptophyta</taxon>
        <taxon>Embryophyta</taxon>
        <taxon>Tracheophyta</taxon>
        <taxon>Spermatophyta</taxon>
        <taxon>Magnoliopsida</taxon>
        <taxon>Liliopsida</taxon>
        <taxon>Poales</taxon>
        <taxon>Poaceae</taxon>
        <taxon>BOP clade</taxon>
        <taxon>Oryzoideae</taxon>
        <taxon>Oryzeae</taxon>
        <taxon>Oryzinae</taxon>
        <taxon>Oryza</taxon>
    </lineage>
</organism>
<evidence type="ECO:0000313" key="2">
    <source>
        <dbReference type="Proteomes" id="UP000006038"/>
    </source>
</evidence>
<protein>
    <submittedName>
        <fullName evidence="1">Uncharacterized protein</fullName>
    </submittedName>
</protein>
<accession>J3LGE6</accession>
<dbReference type="Gramene" id="OB02G37130.1">
    <property type="protein sequence ID" value="OB02G37130.1"/>
    <property type="gene ID" value="OB02G37130"/>
</dbReference>
<dbReference type="EnsemblPlants" id="OB02G37130.1">
    <property type="protein sequence ID" value="OB02G37130.1"/>
    <property type="gene ID" value="OB02G37130"/>
</dbReference>
<dbReference type="AlphaFoldDB" id="J3LGE6"/>